<dbReference type="EMBL" id="NCSJ02000336">
    <property type="protein sequence ID" value="RFU25406.1"/>
    <property type="molecule type" value="Genomic_DNA"/>
</dbReference>
<evidence type="ECO:0000313" key="4">
    <source>
        <dbReference type="Proteomes" id="UP000258309"/>
    </source>
</evidence>
<feature type="region of interest" description="Disordered" evidence="2">
    <location>
        <begin position="73"/>
        <end position="92"/>
    </location>
</feature>
<name>A0A3E2GWB1_SCYLI</name>
<evidence type="ECO:0000313" key="3">
    <source>
        <dbReference type="EMBL" id="RFU25406.1"/>
    </source>
</evidence>
<dbReference type="OrthoDB" id="66964at2759"/>
<keyword evidence="4" id="KW-1185">Reference proteome</keyword>
<reference evidence="3 4" key="1">
    <citation type="submission" date="2018-05" db="EMBL/GenBank/DDBJ databases">
        <title>Draft genome sequence of Scytalidium lignicola DSM 105466, a ubiquitous saprotrophic fungus.</title>
        <authorList>
            <person name="Buettner E."/>
            <person name="Gebauer A.M."/>
            <person name="Hofrichter M."/>
            <person name="Liers C."/>
            <person name="Kellner H."/>
        </authorList>
    </citation>
    <scope>NUCLEOTIDE SEQUENCE [LARGE SCALE GENOMIC DNA]</scope>
    <source>
        <strain evidence="3 4">DSM 105466</strain>
    </source>
</reference>
<protein>
    <submittedName>
        <fullName evidence="3">Uncharacterized protein</fullName>
    </submittedName>
</protein>
<dbReference type="AlphaFoldDB" id="A0A3E2GWB1"/>
<proteinExistence type="predicted"/>
<dbReference type="Proteomes" id="UP000258309">
    <property type="component" value="Unassembled WGS sequence"/>
</dbReference>
<dbReference type="STRING" id="5539.A0A3E2GWB1"/>
<gene>
    <name evidence="3" type="ORF">B7463_g10940</name>
</gene>
<accession>A0A3E2GWB1</accession>
<feature type="coiled-coil region" evidence="1">
    <location>
        <begin position="263"/>
        <end position="338"/>
    </location>
</feature>
<dbReference type="OMA" id="SNLRTWA"/>
<keyword evidence="1" id="KW-0175">Coiled coil</keyword>
<sequence length="338" mass="37775">MIPPVEDSILQSNPRFATLYSNLGTNILNPSGSTKNHPTQKERDATTEALRSARFQAAKAHLLKDALGSLDLSTSNASTTTTKASSKTQQQDPLPEELVQLIVLLSVRLSTPNLPPSSLAILESTEPYTSLSQYLPTISQFISQQLQAQARALARIASPTTNSSFIHRTVPKLPQNIRTQQESIAAQKTDLATRRNALVSKATVVLSLYYVATTTVVRSLEQVKHGVLARNAKTKAEFLATSARLEEYNAKNLELSARKIVYTEELNQALENYMENLRDGRERLAQRKRVAERELWSYGVGREEGDKEKIMKEIARVYKELNKEIKEVSRDVERLKGK</sequence>
<feature type="non-terminal residue" evidence="3">
    <location>
        <position position="1"/>
    </location>
</feature>
<feature type="non-terminal residue" evidence="3">
    <location>
        <position position="338"/>
    </location>
</feature>
<organism evidence="3 4">
    <name type="scientific">Scytalidium lignicola</name>
    <name type="common">Hyphomycete</name>
    <dbReference type="NCBI Taxonomy" id="5539"/>
    <lineage>
        <taxon>Eukaryota</taxon>
        <taxon>Fungi</taxon>
        <taxon>Dikarya</taxon>
        <taxon>Ascomycota</taxon>
        <taxon>Pezizomycotina</taxon>
        <taxon>Leotiomycetes</taxon>
        <taxon>Leotiomycetes incertae sedis</taxon>
        <taxon>Scytalidium</taxon>
    </lineage>
</organism>
<evidence type="ECO:0000256" key="1">
    <source>
        <dbReference type="SAM" id="Coils"/>
    </source>
</evidence>
<comment type="caution">
    <text evidence="3">The sequence shown here is derived from an EMBL/GenBank/DDBJ whole genome shotgun (WGS) entry which is preliminary data.</text>
</comment>
<evidence type="ECO:0000256" key="2">
    <source>
        <dbReference type="SAM" id="MobiDB-lite"/>
    </source>
</evidence>